<comment type="subcellular location">
    <subcellularLocation>
        <location evidence="1 6">Membrane</location>
        <topology evidence="1 6">Multi-pass membrane protein</topology>
    </subcellularLocation>
</comment>
<name>A0A3P8WFD1_CYNSE</name>
<dbReference type="InterPro" id="IPR038900">
    <property type="entry name" value="TMC"/>
</dbReference>
<dbReference type="GO" id="GO:0008381">
    <property type="term" value="F:mechanosensitive monoatomic ion channel activity"/>
    <property type="evidence" value="ECO:0007669"/>
    <property type="project" value="TreeGrafter"/>
</dbReference>
<protein>
    <recommendedName>
        <fullName evidence="6">Transmembrane channel-like protein</fullName>
    </recommendedName>
</protein>
<dbReference type="Ensembl" id="ENSCSET00000025761.1">
    <property type="protein sequence ID" value="ENSCSEP00000025424.1"/>
    <property type="gene ID" value="ENSCSEG00000016228.1"/>
</dbReference>
<keyword evidence="4" id="KW-1133">Transmembrane helix</keyword>
<evidence type="ECO:0000256" key="6">
    <source>
        <dbReference type="RuleBase" id="RU310713"/>
    </source>
</evidence>
<keyword evidence="3" id="KW-0812">Transmembrane</keyword>
<dbReference type="OMA" id="WTICIGI"/>
<dbReference type="InterPro" id="IPR012496">
    <property type="entry name" value="TMC_dom"/>
</dbReference>
<evidence type="ECO:0000256" key="3">
    <source>
        <dbReference type="ARBA" id="ARBA00022692"/>
    </source>
</evidence>
<dbReference type="AlphaFoldDB" id="A0A3P8WFD1"/>
<evidence type="ECO:0000256" key="1">
    <source>
        <dbReference type="ARBA" id="ARBA00004141"/>
    </source>
</evidence>
<dbReference type="GeneTree" id="ENSGT01050000244894"/>
<evidence type="ECO:0000256" key="5">
    <source>
        <dbReference type="ARBA" id="ARBA00023136"/>
    </source>
</evidence>
<proteinExistence type="inferred from homology"/>
<dbReference type="STRING" id="244447.ENSCSEP00000025424"/>
<reference evidence="8 9" key="1">
    <citation type="journal article" date="2014" name="Nat. Genet.">
        <title>Whole-genome sequence of a flatfish provides insights into ZW sex chromosome evolution and adaptation to a benthic lifestyle.</title>
        <authorList>
            <person name="Chen S."/>
            <person name="Zhang G."/>
            <person name="Shao C."/>
            <person name="Huang Q."/>
            <person name="Liu G."/>
            <person name="Zhang P."/>
            <person name="Song W."/>
            <person name="An N."/>
            <person name="Chalopin D."/>
            <person name="Volff J.N."/>
            <person name="Hong Y."/>
            <person name="Li Q."/>
            <person name="Sha Z."/>
            <person name="Zhou H."/>
            <person name="Xie M."/>
            <person name="Yu Q."/>
            <person name="Liu Y."/>
            <person name="Xiang H."/>
            <person name="Wang N."/>
            <person name="Wu K."/>
            <person name="Yang C."/>
            <person name="Zhou Q."/>
            <person name="Liao X."/>
            <person name="Yang L."/>
            <person name="Hu Q."/>
            <person name="Zhang J."/>
            <person name="Meng L."/>
            <person name="Jin L."/>
            <person name="Tian Y."/>
            <person name="Lian J."/>
            <person name="Yang J."/>
            <person name="Miao G."/>
            <person name="Liu S."/>
            <person name="Liang Z."/>
            <person name="Yan F."/>
            <person name="Li Y."/>
            <person name="Sun B."/>
            <person name="Zhang H."/>
            <person name="Zhang J."/>
            <person name="Zhu Y."/>
            <person name="Du M."/>
            <person name="Zhao Y."/>
            <person name="Schartl M."/>
            <person name="Tang Q."/>
            <person name="Wang J."/>
        </authorList>
    </citation>
    <scope>NUCLEOTIDE SEQUENCE</scope>
</reference>
<evidence type="ECO:0000259" key="7">
    <source>
        <dbReference type="Pfam" id="PF07810"/>
    </source>
</evidence>
<evidence type="ECO:0000256" key="4">
    <source>
        <dbReference type="ARBA" id="ARBA00022989"/>
    </source>
</evidence>
<dbReference type="InParanoid" id="A0A3P8WFD1"/>
<keyword evidence="5" id="KW-0472">Membrane</keyword>
<sequence>MSKSFGQSFRIDKSHNILAMKVFCSWDFKVIKKTSVNIMSENICTQLKVRTSSPFSFTVPLKKRFFILYMPFLLALLKDLQERSRSPLTSQNPLLTEASLLTLPVVVSLINLLLPGLFNLAAWMEEYESPSVCTYVAISRNLMLKVSILSVLCYHWLGRVVTDLSDCWENFVGQELYRYLLMDFIFTLLDTFLGEFLWR</sequence>
<dbReference type="GO" id="GO:0005886">
    <property type="term" value="C:plasma membrane"/>
    <property type="evidence" value="ECO:0007669"/>
    <property type="project" value="InterPro"/>
</dbReference>
<dbReference type="Pfam" id="PF07810">
    <property type="entry name" value="TMC"/>
    <property type="match status" value="1"/>
</dbReference>
<evidence type="ECO:0000313" key="9">
    <source>
        <dbReference type="Proteomes" id="UP000265120"/>
    </source>
</evidence>
<organism evidence="8 9">
    <name type="scientific">Cynoglossus semilaevis</name>
    <name type="common">Tongue sole</name>
    <dbReference type="NCBI Taxonomy" id="244447"/>
    <lineage>
        <taxon>Eukaryota</taxon>
        <taxon>Metazoa</taxon>
        <taxon>Chordata</taxon>
        <taxon>Craniata</taxon>
        <taxon>Vertebrata</taxon>
        <taxon>Euteleostomi</taxon>
        <taxon>Actinopterygii</taxon>
        <taxon>Neopterygii</taxon>
        <taxon>Teleostei</taxon>
        <taxon>Neoteleostei</taxon>
        <taxon>Acanthomorphata</taxon>
        <taxon>Carangaria</taxon>
        <taxon>Pleuronectiformes</taxon>
        <taxon>Pleuronectoidei</taxon>
        <taxon>Cynoglossidae</taxon>
        <taxon>Cynoglossinae</taxon>
        <taxon>Cynoglossus</taxon>
    </lineage>
</organism>
<dbReference type="PANTHER" id="PTHR23302">
    <property type="entry name" value="TRANSMEMBRANE CHANNEL-RELATED"/>
    <property type="match status" value="1"/>
</dbReference>
<dbReference type="PANTHER" id="PTHR23302:SF4">
    <property type="entry name" value="TRANSMEMBRANE CHANNEL-LIKE PROTEIN 6"/>
    <property type="match status" value="1"/>
</dbReference>
<dbReference type="Proteomes" id="UP000265120">
    <property type="component" value="Chromosome 9"/>
</dbReference>
<keyword evidence="9" id="KW-1185">Reference proteome</keyword>
<evidence type="ECO:0000313" key="8">
    <source>
        <dbReference type="Ensembl" id="ENSCSEP00000025424.1"/>
    </source>
</evidence>
<reference evidence="8" key="3">
    <citation type="submission" date="2025-09" db="UniProtKB">
        <authorList>
            <consortium name="Ensembl"/>
        </authorList>
    </citation>
    <scope>IDENTIFICATION</scope>
</reference>
<comment type="similarity">
    <text evidence="2 6">Belongs to the TMC family.</text>
</comment>
<evidence type="ECO:0000256" key="2">
    <source>
        <dbReference type="ARBA" id="ARBA00006510"/>
    </source>
</evidence>
<reference evidence="8" key="2">
    <citation type="submission" date="2025-08" db="UniProtKB">
        <authorList>
            <consortium name="Ensembl"/>
        </authorList>
    </citation>
    <scope>IDENTIFICATION</scope>
</reference>
<feature type="domain" description="TMC" evidence="7">
    <location>
        <begin position="167"/>
        <end position="199"/>
    </location>
</feature>
<accession>A0A3P8WFD1</accession>